<name>A0A146JX86_9EUKA</name>
<organism evidence="2">
    <name type="scientific">Trepomonas sp. PC1</name>
    <dbReference type="NCBI Taxonomy" id="1076344"/>
    <lineage>
        <taxon>Eukaryota</taxon>
        <taxon>Metamonada</taxon>
        <taxon>Diplomonadida</taxon>
        <taxon>Hexamitidae</taxon>
        <taxon>Hexamitinae</taxon>
        <taxon>Trepomonas</taxon>
    </lineage>
</organism>
<reference evidence="2" key="1">
    <citation type="submission" date="2015-07" db="EMBL/GenBank/DDBJ databases">
        <title>Adaptation to a free-living lifestyle via gene acquisitions in the diplomonad Trepomonas sp. PC1.</title>
        <authorList>
            <person name="Xu F."/>
            <person name="Jerlstrom-Hultqvist J."/>
            <person name="Kolisko M."/>
            <person name="Simpson A.G.B."/>
            <person name="Roger A.J."/>
            <person name="Svard S.G."/>
            <person name="Andersson J.O."/>
        </authorList>
    </citation>
    <scope>NUCLEOTIDE SEQUENCE</scope>
    <source>
        <strain evidence="2">PC1</strain>
    </source>
</reference>
<keyword evidence="1" id="KW-0175">Coiled coil</keyword>
<protein>
    <submittedName>
        <fullName evidence="2">Uncharacterized protein</fullName>
    </submittedName>
</protein>
<feature type="coiled-coil region" evidence="1">
    <location>
        <begin position="188"/>
        <end position="266"/>
    </location>
</feature>
<feature type="coiled-coil region" evidence="1">
    <location>
        <begin position="47"/>
        <end position="74"/>
    </location>
</feature>
<feature type="non-terminal residue" evidence="2">
    <location>
        <position position="1"/>
    </location>
</feature>
<accession>A0A146JX86</accession>
<gene>
    <name evidence="2" type="ORF">TPC1_31408</name>
</gene>
<evidence type="ECO:0000313" key="2">
    <source>
        <dbReference type="EMBL" id="JAP89097.1"/>
    </source>
</evidence>
<evidence type="ECO:0000256" key="1">
    <source>
        <dbReference type="SAM" id="Coils"/>
    </source>
</evidence>
<sequence length="357" mass="41790">IEQLNSYQQDRKQLVLQEIKRKQSQLSDLALQFQLNNSKEIKISNKLDELQYAKQIAEQQYNELKSSLIQFSDQHKQRKDDLALQTDSQKEIAHYEVQKLENDLLKYRICLEESKIELKKLFHKLNSLKNCISDPQLSHKQKELLKSTNAKIFALQQQNHTTRLKNLRMQRRSLKKTQFAQLEGLNTVRQLQQDIHQTENMMNKVQVEANSLAKGNLSLEQQLLSLNHQNQQLNDQNDLKNLQNLLSQQSSQLKQLQKEIRLLNQFQAKSDLPGFYSAPPLKTKIEQFKGYQSQQQLLKSSSFLTPLRQSSQEALLKFSQTQQQQKDKQKLMSSFELMSKLSYQIDANQASSDDFEL</sequence>
<dbReference type="EMBL" id="GDID01007509">
    <property type="protein sequence ID" value="JAP89097.1"/>
    <property type="molecule type" value="Transcribed_RNA"/>
</dbReference>
<dbReference type="AlphaFoldDB" id="A0A146JX86"/>
<proteinExistence type="predicted"/>